<dbReference type="RefSeq" id="WP_310020759.1">
    <property type="nucleotide sequence ID" value="NZ_JAVDUM010000009.1"/>
</dbReference>
<accession>A0ABU1SDN0</accession>
<comment type="caution">
    <text evidence="1">The sequence shown here is derived from an EMBL/GenBank/DDBJ whole genome shotgun (WGS) entry which is preliminary data.</text>
</comment>
<evidence type="ECO:0000313" key="2">
    <source>
        <dbReference type="Proteomes" id="UP001259347"/>
    </source>
</evidence>
<name>A0ABU1SDN0_9MICO</name>
<dbReference type="Proteomes" id="UP001259347">
    <property type="component" value="Unassembled WGS sequence"/>
</dbReference>
<evidence type="ECO:0008006" key="3">
    <source>
        <dbReference type="Google" id="ProtNLM"/>
    </source>
</evidence>
<gene>
    <name evidence="1" type="ORF">J2Y69_002308</name>
</gene>
<sequence length="97" mass="11499">MHVIQLSERSHLVLDDTVRPRWLIVEGPMVRRETGETHLVHRVEWWHRDPKRRHIVAVCEGMVAARTWCAAEIDRVRKDQEALSDQLDIRKQFPGSR</sequence>
<evidence type="ECO:0000313" key="1">
    <source>
        <dbReference type="EMBL" id="MDR6867704.1"/>
    </source>
</evidence>
<organism evidence="1 2">
    <name type="scientific">Microbacterium resistens</name>
    <dbReference type="NCBI Taxonomy" id="156977"/>
    <lineage>
        <taxon>Bacteria</taxon>
        <taxon>Bacillati</taxon>
        <taxon>Actinomycetota</taxon>
        <taxon>Actinomycetes</taxon>
        <taxon>Micrococcales</taxon>
        <taxon>Microbacteriaceae</taxon>
        <taxon>Microbacterium</taxon>
    </lineage>
</organism>
<protein>
    <recommendedName>
        <fullName evidence="3">DUF4160 domain-containing protein</fullName>
    </recommendedName>
</protein>
<proteinExistence type="predicted"/>
<keyword evidence="2" id="KW-1185">Reference proteome</keyword>
<dbReference type="EMBL" id="JAVDUM010000009">
    <property type="protein sequence ID" value="MDR6867704.1"/>
    <property type="molecule type" value="Genomic_DNA"/>
</dbReference>
<reference evidence="1 2" key="1">
    <citation type="submission" date="2023-07" db="EMBL/GenBank/DDBJ databases">
        <title>Sorghum-associated microbial communities from plants grown in Nebraska, USA.</title>
        <authorList>
            <person name="Schachtman D."/>
        </authorList>
    </citation>
    <scope>NUCLEOTIDE SEQUENCE [LARGE SCALE GENOMIC DNA]</scope>
    <source>
        <strain evidence="1 2">2980</strain>
    </source>
</reference>